<evidence type="ECO:0008006" key="5">
    <source>
        <dbReference type="Google" id="ProtNLM"/>
    </source>
</evidence>
<protein>
    <recommendedName>
        <fullName evidence="5">GRAM domain-containing protein</fullName>
    </recommendedName>
</protein>
<feature type="transmembrane region" description="Helical" evidence="2">
    <location>
        <begin position="245"/>
        <end position="267"/>
    </location>
</feature>
<keyword evidence="2" id="KW-0472">Membrane</keyword>
<dbReference type="EMBL" id="JAXLQG010000001">
    <property type="protein sequence ID" value="KAK5545722.1"/>
    <property type="molecule type" value="Genomic_DNA"/>
</dbReference>
<feature type="compositionally biased region" description="Polar residues" evidence="1">
    <location>
        <begin position="1"/>
        <end position="21"/>
    </location>
</feature>
<evidence type="ECO:0000313" key="3">
    <source>
        <dbReference type="EMBL" id="KAK5545722.1"/>
    </source>
</evidence>
<keyword evidence="2" id="KW-0812">Transmembrane</keyword>
<name>A0AAV9QPS1_9PEZI</name>
<keyword evidence="2" id="KW-1133">Transmembrane helix</keyword>
<evidence type="ECO:0000313" key="4">
    <source>
        <dbReference type="Proteomes" id="UP001345827"/>
    </source>
</evidence>
<reference evidence="3 4" key="1">
    <citation type="submission" date="2023-06" db="EMBL/GenBank/DDBJ databases">
        <title>Black Yeasts Isolated from many extreme environments.</title>
        <authorList>
            <person name="Coleine C."/>
            <person name="Stajich J.E."/>
            <person name="Selbmann L."/>
        </authorList>
    </citation>
    <scope>NUCLEOTIDE SEQUENCE [LARGE SCALE GENOMIC DNA]</scope>
    <source>
        <strain evidence="3 4">CCFEE 5887</strain>
    </source>
</reference>
<sequence>MRAATSYSQTDLDFRQPTTEAPEQVPHIVDHPAPLLAPSPLSRNANDRLGPELQEKPKIPPIREFIHSPLLTVKEVIANEGGEDFAQNVGKAEVSHGANVALVIENARVRQSNEEDGASCDEDVLDGLKQSRQDSFTRWTMDRHVRNVGRIQPHVIPLRARKEFLQRNAQGRERIDWIGYGQHLWQYTVENYLRATTEAGSEFPDPSQELLMATLERVILASRPAQSLFLYLRKISRWETPLESLLFMFAYFSLAILIIFKVIYRYLCPQTIEEMHLRLIQSEDKTRQAEDLSELITKYGTHGWIDRLVEMAGPMLLYHCESLADALEMIQNFYEWRNPRETCLCLFRLTSLLALLALLPTWVLVQSLFTISGILFFAMTPVSVLFPRYRTLTSPCSWLFGRIPTHADWAIARLQEEARQQLCAIHQAQALKQEHCTTEPDSLVNSARPKADQVSVADDTTVTVGGYKCRDGNRGRLLVTTRSATFLPSKSGDQKWAVEYTALKRIYKTPTSYLPVQDGGLCFVDMDGIEHEVTNLRSRDQVFSQIIGYSDVHWKRTG</sequence>
<feature type="transmembrane region" description="Helical" evidence="2">
    <location>
        <begin position="343"/>
        <end position="362"/>
    </location>
</feature>
<gene>
    <name evidence="3" type="ORF">LTR25_000730</name>
</gene>
<dbReference type="GO" id="GO:0006915">
    <property type="term" value="P:apoptotic process"/>
    <property type="evidence" value="ECO:0007669"/>
    <property type="project" value="InterPro"/>
</dbReference>
<keyword evidence="4" id="KW-1185">Reference proteome</keyword>
<dbReference type="Proteomes" id="UP001345827">
    <property type="component" value="Unassembled WGS sequence"/>
</dbReference>
<dbReference type="InterPro" id="IPR037847">
    <property type="entry name" value="GRAMDC4"/>
</dbReference>
<comment type="caution">
    <text evidence="3">The sequence shown here is derived from an EMBL/GenBank/DDBJ whole genome shotgun (WGS) entry which is preliminary data.</text>
</comment>
<organism evidence="3 4">
    <name type="scientific">Vermiconidia calcicola</name>
    <dbReference type="NCBI Taxonomy" id="1690605"/>
    <lineage>
        <taxon>Eukaryota</taxon>
        <taxon>Fungi</taxon>
        <taxon>Dikarya</taxon>
        <taxon>Ascomycota</taxon>
        <taxon>Pezizomycotina</taxon>
        <taxon>Dothideomycetes</taxon>
        <taxon>Dothideomycetidae</taxon>
        <taxon>Mycosphaerellales</taxon>
        <taxon>Extremaceae</taxon>
        <taxon>Vermiconidia</taxon>
    </lineage>
</organism>
<dbReference type="AlphaFoldDB" id="A0AAV9QPS1"/>
<accession>A0AAV9QPS1</accession>
<dbReference type="PANTHER" id="PTHR37402:SF1">
    <property type="entry name" value="GRAM DOMAIN-CONTAINING PROTEIN 4"/>
    <property type="match status" value="1"/>
</dbReference>
<feature type="transmembrane region" description="Helical" evidence="2">
    <location>
        <begin position="368"/>
        <end position="386"/>
    </location>
</feature>
<dbReference type="PANTHER" id="PTHR37402">
    <property type="entry name" value="GRAM DOMAIN-CONTAINING PROTEIN 4"/>
    <property type="match status" value="1"/>
</dbReference>
<evidence type="ECO:0000256" key="2">
    <source>
        <dbReference type="SAM" id="Phobius"/>
    </source>
</evidence>
<evidence type="ECO:0000256" key="1">
    <source>
        <dbReference type="SAM" id="MobiDB-lite"/>
    </source>
</evidence>
<proteinExistence type="predicted"/>
<feature type="region of interest" description="Disordered" evidence="1">
    <location>
        <begin position="1"/>
        <end position="25"/>
    </location>
</feature>